<dbReference type="SUPFAM" id="SSF50331">
    <property type="entry name" value="MOP-like"/>
    <property type="match status" value="1"/>
</dbReference>
<dbReference type="SUPFAM" id="SSF52540">
    <property type="entry name" value="P-loop containing nucleoside triphosphate hydrolases"/>
    <property type="match status" value="1"/>
</dbReference>
<dbReference type="Gene3D" id="2.40.50.100">
    <property type="match status" value="1"/>
</dbReference>
<protein>
    <recommendedName>
        <fullName evidence="2">Transport-associated OB type 1 domain-containing protein</fullName>
    </recommendedName>
</protein>
<evidence type="ECO:0000259" key="2">
    <source>
        <dbReference type="Pfam" id="PF03459"/>
    </source>
</evidence>
<proteinExistence type="predicted"/>
<dbReference type="InterPro" id="IPR008995">
    <property type="entry name" value="Mo/tungstate-bd_C_term_dom"/>
</dbReference>
<accession>A0A0F9BS12</accession>
<dbReference type="InterPro" id="IPR005116">
    <property type="entry name" value="Transp-assoc_OB_typ1"/>
</dbReference>
<dbReference type="PANTHER" id="PTHR42781">
    <property type="entry name" value="SPERMIDINE/PUTRESCINE IMPORT ATP-BINDING PROTEIN POTA"/>
    <property type="match status" value="1"/>
</dbReference>
<dbReference type="AlphaFoldDB" id="A0A0F9BS12"/>
<dbReference type="Pfam" id="PF03459">
    <property type="entry name" value="TOBE"/>
    <property type="match status" value="1"/>
</dbReference>
<evidence type="ECO:0000256" key="1">
    <source>
        <dbReference type="ARBA" id="ARBA00022448"/>
    </source>
</evidence>
<name>A0A0F9BS12_9ZZZZ</name>
<dbReference type="EMBL" id="LAZR01047844">
    <property type="protein sequence ID" value="KKK93274.1"/>
    <property type="molecule type" value="Genomic_DNA"/>
</dbReference>
<evidence type="ECO:0000313" key="3">
    <source>
        <dbReference type="EMBL" id="KKK93274.1"/>
    </source>
</evidence>
<keyword evidence="1" id="KW-0813">Transport</keyword>
<dbReference type="Gene3D" id="3.40.50.300">
    <property type="entry name" value="P-loop containing nucleotide triphosphate hydrolases"/>
    <property type="match status" value="1"/>
</dbReference>
<gene>
    <name evidence="3" type="ORF">LCGC14_2694550</name>
</gene>
<dbReference type="InterPro" id="IPR027417">
    <property type="entry name" value="P-loop_NTPase"/>
</dbReference>
<feature type="non-terminal residue" evidence="3">
    <location>
        <position position="1"/>
    </location>
</feature>
<sequence length="197" mass="22219">DEVSANLDPKNITLLEEFITSIKEDKQKTIIMSTHDRMEAIKFADRIAVLNNGRFTQIGHPQEIFISPKDEFSALFVGYENIFPGFAEIDEKTGLNRVRINDIVITASSQIEGEVKVCIRPESIGIVKEPPKNTSYRNTFKGQIVNIRDLGNICHVIVKCGSEKFLTTITQLSKEKLSLKKDSEVFINFKATDITLI</sequence>
<reference evidence="3" key="1">
    <citation type="journal article" date="2015" name="Nature">
        <title>Complex archaea that bridge the gap between prokaryotes and eukaryotes.</title>
        <authorList>
            <person name="Spang A."/>
            <person name="Saw J.H."/>
            <person name="Jorgensen S.L."/>
            <person name="Zaremba-Niedzwiedzka K."/>
            <person name="Martijn J."/>
            <person name="Lind A.E."/>
            <person name="van Eijk R."/>
            <person name="Schleper C."/>
            <person name="Guy L."/>
            <person name="Ettema T.J."/>
        </authorList>
    </citation>
    <scope>NUCLEOTIDE SEQUENCE</scope>
</reference>
<feature type="domain" description="Transport-associated OB type 1" evidence="2">
    <location>
        <begin position="134"/>
        <end position="195"/>
    </location>
</feature>
<dbReference type="PANTHER" id="PTHR42781:SF4">
    <property type="entry name" value="SPERMIDINE_PUTRESCINE IMPORT ATP-BINDING PROTEIN POTA"/>
    <property type="match status" value="1"/>
</dbReference>
<dbReference type="InterPro" id="IPR050093">
    <property type="entry name" value="ABC_SmlMolc_Importer"/>
</dbReference>
<organism evidence="3">
    <name type="scientific">marine sediment metagenome</name>
    <dbReference type="NCBI Taxonomy" id="412755"/>
    <lineage>
        <taxon>unclassified sequences</taxon>
        <taxon>metagenomes</taxon>
        <taxon>ecological metagenomes</taxon>
    </lineage>
</organism>
<comment type="caution">
    <text evidence="3">The sequence shown here is derived from an EMBL/GenBank/DDBJ whole genome shotgun (WGS) entry which is preliminary data.</text>
</comment>